<reference evidence="3 4" key="1">
    <citation type="submission" date="2016-05" db="EMBL/GenBank/DDBJ databases">
        <authorList>
            <person name="Naeem Raeece"/>
        </authorList>
    </citation>
    <scope>NUCLEOTIDE SEQUENCE [LARGE SCALE GENOMIC DNA]</scope>
</reference>
<protein>
    <submittedName>
        <fullName evidence="1">PIR Superfamily Protein</fullName>
    </submittedName>
</protein>
<evidence type="ECO:0000313" key="4">
    <source>
        <dbReference type="Proteomes" id="UP000078560"/>
    </source>
</evidence>
<organism evidence="1 4">
    <name type="scientific">Plasmodium ovale curtisi</name>
    <dbReference type="NCBI Taxonomy" id="864141"/>
    <lineage>
        <taxon>Eukaryota</taxon>
        <taxon>Sar</taxon>
        <taxon>Alveolata</taxon>
        <taxon>Apicomplexa</taxon>
        <taxon>Aconoidasida</taxon>
        <taxon>Haemosporida</taxon>
        <taxon>Plasmodiidae</taxon>
        <taxon>Plasmodium</taxon>
        <taxon>Plasmodium (Plasmodium)</taxon>
    </lineage>
</organism>
<reference evidence="1" key="2">
    <citation type="submission" date="2016-05" db="EMBL/GenBank/DDBJ databases">
        <authorList>
            <person name="Lavstsen T."/>
            <person name="Jespersen J.S."/>
        </authorList>
    </citation>
    <scope>NUCLEOTIDE SEQUENCE [LARGE SCALE GENOMIC DNA]</scope>
</reference>
<evidence type="ECO:0000313" key="1">
    <source>
        <dbReference type="EMBL" id="SBS94835.1"/>
    </source>
</evidence>
<evidence type="ECO:0000313" key="2">
    <source>
        <dbReference type="EMBL" id="SBS98791.1"/>
    </source>
</evidence>
<dbReference type="Pfam" id="PF05795">
    <property type="entry name" value="Plasmodium_Vir"/>
    <property type="match status" value="1"/>
</dbReference>
<accession>A0A1A8WU28</accession>
<dbReference type="InterPro" id="IPR008780">
    <property type="entry name" value="Plasmodium_Vir"/>
</dbReference>
<name>A0A1A8WU28_PLAOA</name>
<evidence type="ECO:0000313" key="3">
    <source>
        <dbReference type="Proteomes" id="UP000078546"/>
    </source>
</evidence>
<dbReference type="Proteomes" id="UP000078560">
    <property type="component" value="Unassembled WGS sequence"/>
</dbReference>
<sequence>MSLNPEEILEFEKLVEGSLKHFPVYATYKEFDEEANEENYSNYFSEARKLKNTYPYNDIFCNKLTRNLKKFSSTAQDRRNIRERCTCLNFWLYDNINKIFTDYEDIRSTNIIDAFIDEWRLINNTIISGKCSIKDDGKTSIEELKYYKYLNDYFRNYDYIIKNYNKKDTCSLYKKYVSYINKFYEPYKHKCCGHNGGDCNFFFKFECDNKYNPRYVLTEITCDAFEKSHSLQEVGDASLNGDQSNPNIKTVVNFPQESDAESFNVSPFTPMGYFLHKKLPRKDKLPYSLNEETMQDSVTNDSNYVDNNSINPSYITYHPL</sequence>
<proteinExistence type="predicted"/>
<dbReference type="AlphaFoldDB" id="A0A1A8WU28"/>
<dbReference type="Proteomes" id="UP000078546">
    <property type="component" value="Unassembled WGS sequence"/>
</dbReference>
<dbReference type="EMBL" id="FLQU01001890">
    <property type="protein sequence ID" value="SBS94835.1"/>
    <property type="molecule type" value="Genomic_DNA"/>
</dbReference>
<dbReference type="EMBL" id="FLQV01000947">
    <property type="protein sequence ID" value="SBS98791.1"/>
    <property type="molecule type" value="Genomic_DNA"/>
</dbReference>
<gene>
    <name evidence="2" type="ORF">POVCU1_048790</name>
    <name evidence="1" type="ORF">POVCU2_0090960</name>
</gene>